<dbReference type="InterPro" id="IPR017523">
    <property type="entry name" value="Rv3268"/>
</dbReference>
<dbReference type="Proteomes" id="UP001165092">
    <property type="component" value="Unassembled WGS sequence"/>
</dbReference>
<name>A0A9W6UKI1_9ACTN</name>
<organism evidence="2 3">
    <name type="scientific">Nocardiopsis ansamitocini</name>
    <dbReference type="NCBI Taxonomy" id="1670832"/>
    <lineage>
        <taxon>Bacteria</taxon>
        <taxon>Bacillati</taxon>
        <taxon>Actinomycetota</taxon>
        <taxon>Actinomycetes</taxon>
        <taxon>Streptosporangiales</taxon>
        <taxon>Nocardiopsidaceae</taxon>
        <taxon>Nocardiopsis</taxon>
    </lineage>
</organism>
<protein>
    <submittedName>
        <fullName evidence="2">Acyl-CoA synthetase</fullName>
    </submittedName>
</protein>
<sequence length="264" mass="27437">MSAQTPLELWRTAKAADSARPFVTAYDEATGGRVELSYATFDNWVSKTANMLVDGLAAEPGDRVAIALPLHWQSLAWVLACWSTGLTVVAAEPGTVPEADIVVADAARLEAALATGAREVVGSSLHPLGLPLADCPPAAVDYSVEVRGYGDQFFAGSVDPAGSALEHGAARFTGAEIAQAARIRAEEWELTAVDRVAIIASTTDPLLALGPDLSRFSAVLAGAAAVVLTPDLDSASLQSRLGMERVTAVVGRRFPSGSPLKSLT</sequence>
<evidence type="ECO:0000313" key="2">
    <source>
        <dbReference type="EMBL" id="GLU49623.1"/>
    </source>
</evidence>
<dbReference type="NCBIfam" id="TIGR03089">
    <property type="entry name" value="TIGR03089 family protein"/>
    <property type="match status" value="1"/>
</dbReference>
<dbReference type="RefSeq" id="WP_285761166.1">
    <property type="nucleotide sequence ID" value="NZ_BSQG01000008.1"/>
</dbReference>
<accession>A0A9W6UKI1</accession>
<evidence type="ECO:0000259" key="1">
    <source>
        <dbReference type="Pfam" id="PF00501"/>
    </source>
</evidence>
<dbReference type="SUPFAM" id="SSF56801">
    <property type="entry name" value="Acetyl-CoA synthetase-like"/>
    <property type="match status" value="1"/>
</dbReference>
<dbReference type="Gene3D" id="3.40.50.12780">
    <property type="entry name" value="N-terminal domain of ligase-like"/>
    <property type="match status" value="1"/>
</dbReference>
<evidence type="ECO:0000313" key="3">
    <source>
        <dbReference type="Proteomes" id="UP001165092"/>
    </source>
</evidence>
<dbReference type="EMBL" id="BSQG01000008">
    <property type="protein sequence ID" value="GLU49623.1"/>
    <property type="molecule type" value="Genomic_DNA"/>
</dbReference>
<dbReference type="AlphaFoldDB" id="A0A9W6UKI1"/>
<comment type="caution">
    <text evidence="2">The sequence shown here is derived from an EMBL/GenBank/DDBJ whole genome shotgun (WGS) entry which is preliminary data.</text>
</comment>
<reference evidence="2" key="1">
    <citation type="submission" date="2023-02" db="EMBL/GenBank/DDBJ databases">
        <title>Nocardiopsis ansamitocini NBRC 112285.</title>
        <authorList>
            <person name="Ichikawa N."/>
            <person name="Sato H."/>
            <person name="Tonouchi N."/>
        </authorList>
    </citation>
    <scope>NUCLEOTIDE SEQUENCE</scope>
    <source>
        <strain evidence="2">NBRC 112285</strain>
    </source>
</reference>
<dbReference type="InterPro" id="IPR000873">
    <property type="entry name" value="AMP-dep_synth/lig_dom"/>
</dbReference>
<dbReference type="Pfam" id="PF00501">
    <property type="entry name" value="AMP-binding"/>
    <property type="match status" value="1"/>
</dbReference>
<feature type="domain" description="AMP-dependent synthetase/ligase" evidence="1">
    <location>
        <begin position="25"/>
        <end position="113"/>
    </location>
</feature>
<keyword evidence="3" id="KW-1185">Reference proteome</keyword>
<proteinExistence type="predicted"/>
<dbReference type="InterPro" id="IPR042099">
    <property type="entry name" value="ANL_N_sf"/>
</dbReference>
<gene>
    <name evidence="2" type="ORF">Nans01_39740</name>
</gene>